<dbReference type="WBParaSite" id="PS1159_v2.g13200.t1">
    <property type="protein sequence ID" value="PS1159_v2.g13200.t1"/>
    <property type="gene ID" value="PS1159_v2.g13200"/>
</dbReference>
<organism evidence="1 2">
    <name type="scientific">Panagrolaimus sp. PS1159</name>
    <dbReference type="NCBI Taxonomy" id="55785"/>
    <lineage>
        <taxon>Eukaryota</taxon>
        <taxon>Metazoa</taxon>
        <taxon>Ecdysozoa</taxon>
        <taxon>Nematoda</taxon>
        <taxon>Chromadorea</taxon>
        <taxon>Rhabditida</taxon>
        <taxon>Tylenchina</taxon>
        <taxon>Panagrolaimomorpha</taxon>
        <taxon>Panagrolaimoidea</taxon>
        <taxon>Panagrolaimidae</taxon>
        <taxon>Panagrolaimus</taxon>
    </lineage>
</organism>
<evidence type="ECO:0000313" key="1">
    <source>
        <dbReference type="Proteomes" id="UP000887580"/>
    </source>
</evidence>
<name>A0AC35F2R5_9BILA</name>
<protein>
    <submittedName>
        <fullName evidence="2">CBS domain-containing protein</fullName>
    </submittedName>
</protein>
<evidence type="ECO:0000313" key="2">
    <source>
        <dbReference type="WBParaSite" id="PS1159_v2.g13200.t1"/>
    </source>
</evidence>
<sequence>KHLPYLPDIPHSSSNFHGICVEQFMTSNVKYLSKTSTFAELENLLSKMPKLKAFPIVEDNKNPVLIGSCSRAKLLQALDKHVGHAARQNRPTIFENFKTDEENNETPPKIVIAASTPTDNLKTFDLPNRRTQSTSAPTPATATEEEDKGQRRRAQSSTTSRFTVLPVNESKTSNVPGLRPEEKDDGQRRRAQSSTTSRFTVFPVNESKSSNVPGLRPGGRRGGLSVENVLERKNSISEGEDEHRKASSDTVTTTTTTSSIGKLSNRLSHSSLISSIKNGIKRDRPKSFHDESQASSGNGNDMYHTIGEVFRSVLTFGKPRHHGPDDYDLAGDERKLWELQRLSQQINFDEISVDPAPFQLVEKSSLFKVHSLFSLLGLNRAYVTKCGRLVGVVALRDLRIAIEKVQEGVLFINSGSIYDSPPKKSSELEYEGAHLIGRSTSDEQDEDDAENDKLTRRPVVINRTGSQIGDKKYAELAAELAKSQEEPLQDPNLLSIYPQRFNGNSDPCIVTKINESPDLEESHPSGSAPNDQKPPRCPTIRINSDSSISENVDDPPKRKRRKSRHVQICIPPTPDYKKEANKTTFDFSSSSDEQH</sequence>
<accession>A0AC35F2R5</accession>
<dbReference type="Proteomes" id="UP000887580">
    <property type="component" value="Unplaced"/>
</dbReference>
<proteinExistence type="predicted"/>
<reference evidence="2" key="1">
    <citation type="submission" date="2022-11" db="UniProtKB">
        <authorList>
            <consortium name="WormBaseParasite"/>
        </authorList>
    </citation>
    <scope>IDENTIFICATION</scope>
</reference>